<sequence>MTATTAAEIVVTGLCKRFAPRETVLDGVQLTARSGGLSLVLGEPGSGKSTLARCLSGVYRPDAGDVTYRLGGRGEVTLTASDARTVAWLRTHHIASFDGHLAAAPRLSVGAAAVRAARCSRSSAIAALRRFHVAHLVSVPIGRLRASDRLTVALAAALLAERPFVVLDEPEACADPQHLTRWLKRLADGGAAVVATGGVDSPLASIATAVGELRRGRIEWHKR</sequence>
<evidence type="ECO:0000256" key="1">
    <source>
        <dbReference type="ARBA" id="ARBA00022448"/>
    </source>
</evidence>
<keyword evidence="2" id="KW-0677">Repeat</keyword>
<dbReference type="PANTHER" id="PTHR43790">
    <property type="entry name" value="CARBOHYDRATE TRANSPORT ATP-BINDING PROTEIN MG119-RELATED"/>
    <property type="match status" value="1"/>
</dbReference>
<keyword evidence="1" id="KW-0813">Transport</keyword>
<evidence type="ECO:0000259" key="5">
    <source>
        <dbReference type="PROSITE" id="PS50893"/>
    </source>
</evidence>
<dbReference type="PROSITE" id="PS50893">
    <property type="entry name" value="ABC_TRANSPORTER_2"/>
    <property type="match status" value="1"/>
</dbReference>
<dbReference type="GO" id="GO:0016887">
    <property type="term" value="F:ATP hydrolysis activity"/>
    <property type="evidence" value="ECO:0007669"/>
    <property type="project" value="InterPro"/>
</dbReference>
<dbReference type="Gene3D" id="3.40.50.300">
    <property type="entry name" value="P-loop containing nucleotide triphosphate hydrolases"/>
    <property type="match status" value="1"/>
</dbReference>
<dbReference type="SMART" id="SM00382">
    <property type="entry name" value="AAA"/>
    <property type="match status" value="1"/>
</dbReference>
<name>A0A7I7UQJ5_MYCPV</name>
<dbReference type="InterPro" id="IPR003439">
    <property type="entry name" value="ABC_transporter-like_ATP-bd"/>
</dbReference>
<dbReference type="InterPro" id="IPR050107">
    <property type="entry name" value="ABC_carbohydrate_import_ATPase"/>
</dbReference>
<dbReference type="AlphaFoldDB" id="A0A7I7UQJ5"/>
<evidence type="ECO:0000256" key="2">
    <source>
        <dbReference type="ARBA" id="ARBA00022737"/>
    </source>
</evidence>
<accession>A0A7I7UQJ5</accession>
<organism evidence="6 7">
    <name type="scientific">Mycolicibacterium pulveris</name>
    <name type="common">Mycobacterium pulveris</name>
    <dbReference type="NCBI Taxonomy" id="36813"/>
    <lineage>
        <taxon>Bacteria</taxon>
        <taxon>Bacillati</taxon>
        <taxon>Actinomycetota</taxon>
        <taxon>Actinomycetes</taxon>
        <taxon>Mycobacteriales</taxon>
        <taxon>Mycobacteriaceae</taxon>
        <taxon>Mycolicibacterium</taxon>
    </lineage>
</organism>
<evidence type="ECO:0000256" key="3">
    <source>
        <dbReference type="ARBA" id="ARBA00022741"/>
    </source>
</evidence>
<keyword evidence="7" id="KW-1185">Reference proteome</keyword>
<dbReference type="InterPro" id="IPR027417">
    <property type="entry name" value="P-loop_NTPase"/>
</dbReference>
<dbReference type="InterPro" id="IPR003593">
    <property type="entry name" value="AAA+_ATPase"/>
</dbReference>
<dbReference type="GO" id="GO:0005524">
    <property type="term" value="F:ATP binding"/>
    <property type="evidence" value="ECO:0007669"/>
    <property type="project" value="UniProtKB-KW"/>
</dbReference>
<feature type="domain" description="ABC transporter" evidence="5">
    <location>
        <begin position="9"/>
        <end position="223"/>
    </location>
</feature>
<dbReference type="RefSeq" id="WP_163904867.1">
    <property type="nucleotide sequence ID" value="NZ_AP022599.1"/>
</dbReference>
<evidence type="ECO:0000256" key="4">
    <source>
        <dbReference type="ARBA" id="ARBA00022840"/>
    </source>
</evidence>
<dbReference type="SUPFAM" id="SSF52540">
    <property type="entry name" value="P-loop containing nucleoside triphosphate hydrolases"/>
    <property type="match status" value="1"/>
</dbReference>
<proteinExistence type="predicted"/>
<keyword evidence="3" id="KW-0547">Nucleotide-binding</keyword>
<keyword evidence="4" id="KW-0067">ATP-binding</keyword>
<dbReference type="PANTHER" id="PTHR43790:SF9">
    <property type="entry name" value="GALACTOFURANOSE TRANSPORTER ATP-BINDING PROTEIN YTFR"/>
    <property type="match status" value="1"/>
</dbReference>
<reference evidence="6 7" key="1">
    <citation type="journal article" date="2019" name="Emerg. Microbes Infect.">
        <title>Comprehensive subspecies identification of 175 nontuberculous mycobacteria species based on 7547 genomic profiles.</title>
        <authorList>
            <person name="Matsumoto Y."/>
            <person name="Kinjo T."/>
            <person name="Motooka D."/>
            <person name="Nabeya D."/>
            <person name="Jung N."/>
            <person name="Uechi K."/>
            <person name="Horii T."/>
            <person name="Iida T."/>
            <person name="Fujita J."/>
            <person name="Nakamura S."/>
        </authorList>
    </citation>
    <scope>NUCLEOTIDE SEQUENCE [LARGE SCALE GENOMIC DNA]</scope>
    <source>
        <strain evidence="6 7">JCM 6370</strain>
    </source>
</reference>
<gene>
    <name evidence="6" type="ORF">MPUL_49220</name>
</gene>
<dbReference type="EMBL" id="AP022599">
    <property type="protein sequence ID" value="BBY83764.1"/>
    <property type="molecule type" value="Genomic_DNA"/>
</dbReference>
<dbReference type="Pfam" id="PF00005">
    <property type="entry name" value="ABC_tran"/>
    <property type="match status" value="1"/>
</dbReference>
<dbReference type="Proteomes" id="UP000467252">
    <property type="component" value="Chromosome"/>
</dbReference>
<evidence type="ECO:0000313" key="6">
    <source>
        <dbReference type="EMBL" id="BBY83764.1"/>
    </source>
</evidence>
<evidence type="ECO:0000313" key="7">
    <source>
        <dbReference type="Proteomes" id="UP000467252"/>
    </source>
</evidence>
<protein>
    <recommendedName>
        <fullName evidence="5">ABC transporter domain-containing protein</fullName>
    </recommendedName>
</protein>